<evidence type="ECO:0000313" key="6">
    <source>
        <dbReference type="EMBL" id="OQD58262.1"/>
    </source>
</evidence>
<dbReference type="InterPro" id="IPR023170">
    <property type="entry name" value="HhH_base_excis_C"/>
</dbReference>
<dbReference type="InterPro" id="IPR011257">
    <property type="entry name" value="DNA_glycosylase"/>
</dbReference>
<dbReference type="OrthoDB" id="19248at2157"/>
<dbReference type="EMBL" id="JXMW01000022">
    <property type="protein sequence ID" value="OQD58262.1"/>
    <property type="molecule type" value="Genomic_DNA"/>
</dbReference>
<dbReference type="Pfam" id="PF00730">
    <property type="entry name" value="HhH-GPD"/>
    <property type="match status" value="1"/>
</dbReference>
<keyword evidence="2" id="KW-0479">Metal-binding</keyword>
<sequence>MINSKYKNNLNLIFDKLLKTYSYQGWWPFIDYDGVNPTKTGAISGYHPKDYDFPKNSNQKFEVIIGSILTQNTTWPSVEQALNNLNKLVDFDPLSILEFANNNEEPFKNAIRCVGFVNQKTEYLKNISNFYIDLKEDLDKEDEIPSRKDLLAVKGIGNETADSILLFAHKQKEFKVDSYTKRIFTYLGYIKENDSYMSIKNFFETNFSGDVNMFQEYHALIVEHAKRYYSKKPYGVNDKILNEFKI</sequence>
<dbReference type="GO" id="GO:0004519">
    <property type="term" value="F:endonuclease activity"/>
    <property type="evidence" value="ECO:0007669"/>
    <property type="project" value="UniProtKB-KW"/>
</dbReference>
<gene>
    <name evidence="6" type="ORF">MBBAR_22c00090</name>
</gene>
<evidence type="ECO:0000256" key="1">
    <source>
        <dbReference type="ARBA" id="ARBA00022485"/>
    </source>
</evidence>
<dbReference type="PANTHER" id="PTHR10359">
    <property type="entry name" value="A/G-SPECIFIC ADENINE GLYCOSYLASE/ENDONUCLEASE III"/>
    <property type="match status" value="1"/>
</dbReference>
<dbReference type="GO" id="GO:0006284">
    <property type="term" value="P:base-excision repair"/>
    <property type="evidence" value="ECO:0007669"/>
    <property type="project" value="InterPro"/>
</dbReference>
<feature type="domain" description="HhH-GPD" evidence="5">
    <location>
        <begin position="69"/>
        <end position="227"/>
    </location>
</feature>
<dbReference type="GO" id="GO:0046872">
    <property type="term" value="F:metal ion binding"/>
    <property type="evidence" value="ECO:0007669"/>
    <property type="project" value="UniProtKB-KW"/>
</dbReference>
<dbReference type="PANTHER" id="PTHR10359:SF19">
    <property type="entry name" value="DNA REPAIR GLYCOSYLASE MJ1434-RELATED"/>
    <property type="match status" value="1"/>
</dbReference>
<comment type="caution">
    <text evidence="6">The sequence shown here is derived from an EMBL/GenBank/DDBJ whole genome shotgun (WGS) entry which is preliminary data.</text>
</comment>
<dbReference type="RefSeq" id="WP_080460891.1">
    <property type="nucleotide sequence ID" value="NZ_JXMW01000022.1"/>
</dbReference>
<reference evidence="6 7" key="1">
    <citation type="submission" date="2014-12" db="EMBL/GenBank/DDBJ databases">
        <title>Genome sequence of Methanobrevibacter arboriphilicus DH1, DSM1125.</title>
        <authorList>
            <person name="Poehlein A."/>
            <person name="Thauer R.K."/>
            <person name="Seedorf H."/>
            <person name="Daniel R."/>
        </authorList>
    </citation>
    <scope>NUCLEOTIDE SEQUENCE [LARGE SCALE GENOMIC DNA]</scope>
    <source>
        <strain evidence="6 7">DH1</strain>
    </source>
</reference>
<dbReference type="Proteomes" id="UP000191661">
    <property type="component" value="Unassembled WGS sequence"/>
</dbReference>
<evidence type="ECO:0000256" key="3">
    <source>
        <dbReference type="ARBA" id="ARBA00023004"/>
    </source>
</evidence>
<keyword evidence="4" id="KW-0411">Iron-sulfur</keyword>
<dbReference type="Gene3D" id="1.10.340.30">
    <property type="entry name" value="Hypothetical protein, domain 2"/>
    <property type="match status" value="1"/>
</dbReference>
<evidence type="ECO:0000256" key="2">
    <source>
        <dbReference type="ARBA" id="ARBA00022723"/>
    </source>
</evidence>
<keyword evidence="3" id="KW-0408">Iron</keyword>
<keyword evidence="7" id="KW-1185">Reference proteome</keyword>
<keyword evidence="6" id="KW-0378">Hydrolase</keyword>
<dbReference type="SUPFAM" id="SSF48150">
    <property type="entry name" value="DNA-glycosylase"/>
    <property type="match status" value="1"/>
</dbReference>
<dbReference type="GO" id="GO:0051539">
    <property type="term" value="F:4 iron, 4 sulfur cluster binding"/>
    <property type="evidence" value="ECO:0007669"/>
    <property type="project" value="UniProtKB-KW"/>
</dbReference>
<evidence type="ECO:0000259" key="5">
    <source>
        <dbReference type="SMART" id="SM00478"/>
    </source>
</evidence>
<accession>A0A1V6N0X5</accession>
<evidence type="ECO:0000313" key="7">
    <source>
        <dbReference type="Proteomes" id="UP000191661"/>
    </source>
</evidence>
<dbReference type="SMART" id="SM00478">
    <property type="entry name" value="ENDO3c"/>
    <property type="match status" value="1"/>
</dbReference>
<keyword evidence="6" id="KW-0540">Nuclease</keyword>
<evidence type="ECO:0000256" key="4">
    <source>
        <dbReference type="ARBA" id="ARBA00023014"/>
    </source>
</evidence>
<protein>
    <submittedName>
        <fullName evidence="6">Endonuclease III-like protein</fullName>
    </submittedName>
</protein>
<proteinExistence type="predicted"/>
<dbReference type="CDD" id="cd00056">
    <property type="entry name" value="ENDO3c"/>
    <property type="match status" value="1"/>
</dbReference>
<dbReference type="InterPro" id="IPR003265">
    <property type="entry name" value="HhH-GPD_domain"/>
</dbReference>
<keyword evidence="1" id="KW-0004">4Fe-4S</keyword>
<dbReference type="Gene3D" id="1.10.1670.10">
    <property type="entry name" value="Helix-hairpin-Helix base-excision DNA repair enzymes (C-terminal)"/>
    <property type="match status" value="1"/>
</dbReference>
<name>A0A1V6N0X5_METAZ</name>
<dbReference type="AlphaFoldDB" id="A0A1V6N0X5"/>
<organism evidence="6 7">
    <name type="scientific">Methanobrevibacter arboriphilus JCM 13429 = DSM 1125</name>
    <dbReference type="NCBI Taxonomy" id="1300164"/>
    <lineage>
        <taxon>Archaea</taxon>
        <taxon>Methanobacteriati</taxon>
        <taxon>Methanobacteriota</taxon>
        <taxon>Methanomada group</taxon>
        <taxon>Methanobacteria</taxon>
        <taxon>Methanobacteriales</taxon>
        <taxon>Methanobacteriaceae</taxon>
        <taxon>Methanobrevibacter</taxon>
    </lineage>
</organism>
<keyword evidence="6" id="KW-0255">Endonuclease</keyword>